<feature type="binding site" evidence="9">
    <location>
        <position position="266"/>
    </location>
    <ligand>
        <name>substrate</name>
    </ligand>
</feature>
<comment type="similarity">
    <text evidence="9">Belongs to the tryptophan 2,3-dioxygenase family.</text>
</comment>
<keyword evidence="2 9" id="KW-0349">Heme</keyword>
<comment type="subunit">
    <text evidence="1 9">Homotetramer.</text>
</comment>
<feature type="binding site" evidence="9">
    <location>
        <position position="129"/>
    </location>
    <ligand>
        <name>substrate</name>
    </ligand>
</feature>
<accession>A0AAJ5T8I2</accession>
<dbReference type="GO" id="GO:0020037">
    <property type="term" value="F:heme binding"/>
    <property type="evidence" value="ECO:0007669"/>
    <property type="project" value="UniProtKB-UniRule"/>
</dbReference>
<dbReference type="GO" id="GO:0046872">
    <property type="term" value="F:metal ion binding"/>
    <property type="evidence" value="ECO:0007669"/>
    <property type="project" value="UniProtKB-KW"/>
</dbReference>
<dbReference type="EC" id="1.13.11.11" evidence="9"/>
<dbReference type="InterPro" id="IPR004981">
    <property type="entry name" value="Trp_2_3_dOase"/>
</dbReference>
<dbReference type="Gene3D" id="1.20.58.480">
    <property type="match status" value="1"/>
</dbReference>
<sequence>MNATATTSRLTEEPIMQQCPFMNPPGATAEKPRPGLRYSGYLQLDSLLDSQSPLSGTHDEMLFIIQHQTSELWMKLLLHELTRACAQLRASQLPQASKTIARAQRTMEHLVHGWNVLATLTPVEFLAMRPALGSASGQQSFQFREIEFLLGNKNPAVIGDHDAHPAAREALLTRLHEPSLYDEAIGALARAGFAICRTRLDADQARPSRYDASVEAAWCAVYRDTDTHWALYDLGERLIDLEEGVRQWRFRHIGTVERTIGLRRGTAGSDGASYLRRTLDIVLFPELWQMRSTL</sequence>
<evidence type="ECO:0000256" key="7">
    <source>
        <dbReference type="ARBA" id="ARBA00023079"/>
    </source>
</evidence>
<dbReference type="GO" id="GO:0004833">
    <property type="term" value="F:L-tryptophan 2,3-dioxygenase activity"/>
    <property type="evidence" value="ECO:0007669"/>
    <property type="project" value="UniProtKB-UniRule"/>
</dbReference>
<name>A0AAJ5T8I2_9BURK</name>
<dbReference type="Proteomes" id="UP000268684">
    <property type="component" value="Chromosome III"/>
</dbReference>
<dbReference type="AlphaFoldDB" id="A0AAJ5T8I2"/>
<keyword evidence="11" id="KW-1185">Reference proteome</keyword>
<keyword evidence="5 9" id="KW-0560">Oxidoreductase</keyword>
<keyword evidence="7 9" id="KW-0823">Tryptophan catabolism</keyword>
<evidence type="ECO:0000256" key="6">
    <source>
        <dbReference type="ARBA" id="ARBA00023004"/>
    </source>
</evidence>
<evidence type="ECO:0000256" key="8">
    <source>
        <dbReference type="ARBA" id="ARBA00050412"/>
    </source>
</evidence>
<comment type="cofactor">
    <cofactor evidence="9">
        <name>heme</name>
        <dbReference type="ChEBI" id="CHEBI:30413"/>
    </cofactor>
    <text evidence="9">Binds 1 heme group per subunit.</text>
</comment>
<comment type="function">
    <text evidence="9">Heme-dependent dioxygenase that catalyzes the oxidative cleavage of the L-tryptophan (L-Trp) pyrrole ring and converts L-tryptophan to N-formyl-L-kynurenine. Catalyzes the oxidative cleavage of the indole moiety.</text>
</comment>
<dbReference type="GO" id="GO:0019442">
    <property type="term" value="P:L-tryptophan catabolic process to acetyl-CoA"/>
    <property type="evidence" value="ECO:0007669"/>
    <property type="project" value="TreeGrafter"/>
</dbReference>
<evidence type="ECO:0000256" key="4">
    <source>
        <dbReference type="ARBA" id="ARBA00022964"/>
    </source>
</evidence>
<dbReference type="GeneID" id="71059208"/>
<keyword evidence="3 9" id="KW-0479">Metal-binding</keyword>
<evidence type="ECO:0000313" key="11">
    <source>
        <dbReference type="Proteomes" id="UP000268684"/>
    </source>
</evidence>
<comment type="catalytic activity">
    <reaction evidence="8 9">
        <text>L-tryptophan + O2 = N-formyl-L-kynurenine</text>
        <dbReference type="Rhea" id="RHEA:24536"/>
        <dbReference type="ChEBI" id="CHEBI:15379"/>
        <dbReference type="ChEBI" id="CHEBI:57912"/>
        <dbReference type="ChEBI" id="CHEBI:58629"/>
        <dbReference type="EC" id="1.13.11.11"/>
    </reaction>
</comment>
<feature type="binding site" evidence="9">
    <location>
        <begin position="63"/>
        <end position="67"/>
    </location>
    <ligand>
        <name>substrate</name>
    </ligand>
</feature>
<keyword evidence="4 9" id="KW-0223">Dioxygenase</keyword>
<evidence type="ECO:0000313" key="10">
    <source>
        <dbReference type="EMBL" id="VBB16595.1"/>
    </source>
</evidence>
<organism evidence="10 11">
    <name type="scientific">Burkholderia stabilis</name>
    <dbReference type="NCBI Taxonomy" id="95485"/>
    <lineage>
        <taxon>Bacteria</taxon>
        <taxon>Pseudomonadati</taxon>
        <taxon>Pseudomonadota</taxon>
        <taxon>Betaproteobacteria</taxon>
        <taxon>Burkholderiales</taxon>
        <taxon>Burkholderiaceae</taxon>
        <taxon>Burkholderia</taxon>
        <taxon>Burkholderia cepacia complex</taxon>
    </lineage>
</organism>
<dbReference type="InterPro" id="IPR037217">
    <property type="entry name" value="Trp/Indoleamine_2_3_dOase-like"/>
</dbReference>
<gene>
    <name evidence="9" type="primary">kynA</name>
    <name evidence="10" type="ORF">BSTAB16_6802</name>
</gene>
<comment type="pathway">
    <text evidence="9">Amino-acid degradation; L-tryptophan degradation via kynurenine pathway; L-kynurenine from L-tryptophan: step 1/2.</text>
</comment>
<protein>
    <recommendedName>
        <fullName evidence="9">Tryptophan 2,3-dioxygenase</fullName>
        <shortName evidence="9">TDO</shortName>
        <ecNumber evidence="9">1.13.11.11</ecNumber>
    </recommendedName>
    <alternativeName>
        <fullName evidence="9">Tryptamin 2,3-dioxygenase</fullName>
    </alternativeName>
    <alternativeName>
        <fullName evidence="9">Tryptophan oxygenase</fullName>
        <shortName evidence="9">TO</shortName>
        <shortName evidence="9">TRPO</shortName>
    </alternativeName>
    <alternativeName>
        <fullName evidence="9">Tryptophan pyrrolase</fullName>
    </alternativeName>
    <alternativeName>
        <fullName evidence="9">Tryptophanase</fullName>
    </alternativeName>
</protein>
<evidence type="ECO:0000256" key="3">
    <source>
        <dbReference type="ARBA" id="ARBA00022723"/>
    </source>
</evidence>
<dbReference type="GO" id="GO:0019441">
    <property type="term" value="P:L-tryptophan catabolic process to kynurenine"/>
    <property type="evidence" value="ECO:0007669"/>
    <property type="project" value="UniProtKB-UniRule"/>
</dbReference>
<proteinExistence type="inferred from homology"/>
<feature type="binding site" description="axial binding residue" evidence="9">
    <location>
        <position position="252"/>
    </location>
    <ligand>
        <name>heme</name>
        <dbReference type="ChEBI" id="CHEBI:30413"/>
    </ligand>
    <ligandPart>
        <name>Fe</name>
        <dbReference type="ChEBI" id="CHEBI:18248"/>
    </ligandPart>
</feature>
<dbReference type="EMBL" id="LR025744">
    <property type="protein sequence ID" value="VBB16595.1"/>
    <property type="molecule type" value="Genomic_DNA"/>
</dbReference>
<dbReference type="SUPFAM" id="SSF140959">
    <property type="entry name" value="Indolic compounds 2,3-dioxygenase-like"/>
    <property type="match status" value="1"/>
</dbReference>
<evidence type="ECO:0000256" key="9">
    <source>
        <dbReference type="HAMAP-Rule" id="MF_01972"/>
    </source>
</evidence>
<dbReference type="PANTHER" id="PTHR10138">
    <property type="entry name" value="TRYPTOPHAN 2,3-DIOXYGENASE"/>
    <property type="match status" value="1"/>
</dbReference>
<dbReference type="FunFam" id="1.20.58.480:FF:000001">
    <property type="entry name" value="Tryptophan 2,3-dioxygenase"/>
    <property type="match status" value="1"/>
</dbReference>
<evidence type="ECO:0000256" key="2">
    <source>
        <dbReference type="ARBA" id="ARBA00022617"/>
    </source>
</evidence>
<comment type="caution">
    <text evidence="9">Lacks conserved residue(s) required for the propagation of feature annotation.</text>
</comment>
<keyword evidence="6 9" id="KW-0408">Iron</keyword>
<evidence type="ECO:0000256" key="1">
    <source>
        <dbReference type="ARBA" id="ARBA00011881"/>
    </source>
</evidence>
<dbReference type="PANTHER" id="PTHR10138:SF0">
    <property type="entry name" value="TRYPTOPHAN 2,3-DIOXYGENASE"/>
    <property type="match status" value="1"/>
</dbReference>
<dbReference type="RefSeq" id="WP_122172887.1">
    <property type="nucleotide sequence ID" value="NZ_LR025744.1"/>
</dbReference>
<reference evidence="10 11" key="1">
    <citation type="submission" date="2017-11" db="EMBL/GenBank/DDBJ databases">
        <authorList>
            <person name="Seth-Smith MB H."/>
        </authorList>
    </citation>
    <scope>NUCLEOTIDE SEQUENCE [LARGE SCALE GENOMIC DNA]</scope>
    <source>
        <strain evidence="10">E</strain>
    </source>
</reference>
<dbReference type="HAMAP" id="MF_01972">
    <property type="entry name" value="T23O"/>
    <property type="match status" value="1"/>
</dbReference>
<dbReference type="Pfam" id="PF03301">
    <property type="entry name" value="Trp_dioxygenase"/>
    <property type="match status" value="2"/>
</dbReference>
<evidence type="ECO:0000256" key="5">
    <source>
        <dbReference type="ARBA" id="ARBA00023002"/>
    </source>
</evidence>